<dbReference type="SMART" id="SM00749">
    <property type="entry name" value="BON"/>
    <property type="match status" value="2"/>
</dbReference>
<protein>
    <submittedName>
        <fullName evidence="4">Phospholipid-binding protein</fullName>
    </submittedName>
</protein>
<evidence type="ECO:0000313" key="5">
    <source>
        <dbReference type="Proteomes" id="UP000219327"/>
    </source>
</evidence>
<dbReference type="InterPro" id="IPR051686">
    <property type="entry name" value="Lipoprotein_DolP"/>
</dbReference>
<evidence type="ECO:0000313" key="4">
    <source>
        <dbReference type="EMBL" id="PDH39041.1"/>
    </source>
</evidence>
<dbReference type="PROSITE" id="PS50914">
    <property type="entry name" value="BON"/>
    <property type="match status" value="2"/>
</dbReference>
<proteinExistence type="predicted"/>
<dbReference type="InterPro" id="IPR014004">
    <property type="entry name" value="Transpt-assoc_nodulatn_dom_bac"/>
</dbReference>
<dbReference type="PANTHER" id="PTHR34606">
    <property type="entry name" value="BON DOMAIN-CONTAINING PROTEIN"/>
    <property type="match status" value="1"/>
</dbReference>
<keyword evidence="1" id="KW-0732">Signal</keyword>
<feature type="transmembrane region" description="Helical" evidence="2">
    <location>
        <begin position="41"/>
        <end position="62"/>
    </location>
</feature>
<organism evidence="4 5">
    <name type="scientific">OM182 bacterium MED-G24</name>
    <dbReference type="NCBI Taxonomy" id="1986255"/>
    <lineage>
        <taxon>Bacteria</taxon>
        <taxon>Pseudomonadati</taxon>
        <taxon>Pseudomonadota</taxon>
        <taxon>Gammaproteobacteria</taxon>
        <taxon>OMG group</taxon>
        <taxon>OM182 clade</taxon>
    </lineage>
</organism>
<feature type="domain" description="BON" evidence="3">
    <location>
        <begin position="156"/>
        <end position="223"/>
    </location>
</feature>
<dbReference type="Proteomes" id="UP000219327">
    <property type="component" value="Unassembled WGS sequence"/>
</dbReference>
<dbReference type="EMBL" id="NTKD01000030">
    <property type="protein sequence ID" value="PDH39041.1"/>
    <property type="molecule type" value="Genomic_DNA"/>
</dbReference>
<dbReference type="AlphaFoldDB" id="A0A2A5WRL6"/>
<evidence type="ECO:0000256" key="2">
    <source>
        <dbReference type="SAM" id="Phobius"/>
    </source>
</evidence>
<keyword evidence="2" id="KW-0472">Membrane</keyword>
<feature type="domain" description="BON" evidence="3">
    <location>
        <begin position="78"/>
        <end position="147"/>
    </location>
</feature>
<evidence type="ECO:0000259" key="3">
    <source>
        <dbReference type="PROSITE" id="PS50914"/>
    </source>
</evidence>
<dbReference type="PANTHER" id="PTHR34606:SF4">
    <property type="entry name" value="OUTER MEMBRANE LIPOPROTEIN DOLP"/>
    <property type="match status" value="1"/>
</dbReference>
<reference evidence="4 5" key="1">
    <citation type="submission" date="2017-08" db="EMBL/GenBank/DDBJ databases">
        <title>Fine stratification of microbial communities through a metagenomic profile of the photic zone.</title>
        <authorList>
            <person name="Haro-Moreno J.M."/>
            <person name="Lopez-Perez M."/>
            <person name="De La Torre J."/>
            <person name="Picazo A."/>
            <person name="Camacho A."/>
            <person name="Rodriguez-Valera F."/>
        </authorList>
    </citation>
    <scope>NUCLEOTIDE SEQUENCE [LARGE SCALE GENOMIC DNA]</scope>
    <source>
        <strain evidence="4">MED-G24</strain>
    </source>
</reference>
<dbReference type="Gene3D" id="3.40.1520.20">
    <property type="match status" value="1"/>
</dbReference>
<gene>
    <name evidence="4" type="ORF">CNE99_06300</name>
</gene>
<keyword evidence="2" id="KW-0812">Transmembrane</keyword>
<accession>A0A2A5WRL6</accession>
<sequence>MRSRTCLADLTSYVSKTMNFNGPHMHALSTERSGTTTRPSYLVRIITITLLCQCLVACSLFVPASEDYGKRTWGTRLDDQMNEARGRKVIRDAHPELENAHFAVTSFNGVVLLTGQVASEDSKQAAGSAIENLRKVHTVHNELTISGPTTLVARGNDSFISTKVKSALIASKTVNGRRIKVITEDGVVYLMGLLTRDEAEAAVTKARSVYGVQKIVKAFEYIN</sequence>
<comment type="caution">
    <text evidence="4">The sequence shown here is derived from an EMBL/GenBank/DDBJ whole genome shotgun (WGS) entry which is preliminary data.</text>
</comment>
<evidence type="ECO:0000256" key="1">
    <source>
        <dbReference type="ARBA" id="ARBA00022729"/>
    </source>
</evidence>
<dbReference type="InterPro" id="IPR007055">
    <property type="entry name" value="BON_dom"/>
</dbReference>
<dbReference type="Pfam" id="PF04972">
    <property type="entry name" value="BON"/>
    <property type="match status" value="2"/>
</dbReference>
<name>A0A2A5WRL6_9GAMM</name>
<keyword evidence="2" id="KW-1133">Transmembrane helix</keyword>